<name>A0A7D9D907_PARCT</name>
<keyword evidence="2" id="KW-1185">Reference proteome</keyword>
<comment type="caution">
    <text evidence="1">The sequence shown here is derived from an EMBL/GenBank/DDBJ whole genome shotgun (WGS) entry which is preliminary data.</text>
</comment>
<accession>A0A7D9D907</accession>
<evidence type="ECO:0000313" key="2">
    <source>
        <dbReference type="Proteomes" id="UP001152795"/>
    </source>
</evidence>
<organism evidence="1 2">
    <name type="scientific">Paramuricea clavata</name>
    <name type="common">Red gorgonian</name>
    <name type="synonym">Violescent sea-whip</name>
    <dbReference type="NCBI Taxonomy" id="317549"/>
    <lineage>
        <taxon>Eukaryota</taxon>
        <taxon>Metazoa</taxon>
        <taxon>Cnidaria</taxon>
        <taxon>Anthozoa</taxon>
        <taxon>Octocorallia</taxon>
        <taxon>Malacalcyonacea</taxon>
        <taxon>Plexauridae</taxon>
        <taxon>Paramuricea</taxon>
    </lineage>
</organism>
<gene>
    <name evidence="1" type="ORF">PACLA_8A062233</name>
</gene>
<reference evidence="1" key="1">
    <citation type="submission" date="2020-04" db="EMBL/GenBank/DDBJ databases">
        <authorList>
            <person name="Alioto T."/>
            <person name="Alioto T."/>
            <person name="Gomez Garrido J."/>
        </authorList>
    </citation>
    <scope>NUCLEOTIDE SEQUENCE</scope>
    <source>
        <strain evidence="1">A484AB</strain>
    </source>
</reference>
<dbReference type="Proteomes" id="UP001152795">
    <property type="component" value="Unassembled WGS sequence"/>
</dbReference>
<dbReference type="AlphaFoldDB" id="A0A7D9D907"/>
<proteinExistence type="predicted"/>
<sequence length="68" mass="7941">MDGFDKLERTSLPPKGKFFSSLTNEDISDTDYRRAQNVWNTFGRYAEQTTNSIPCGTTHHRDWRGMRV</sequence>
<evidence type="ECO:0000313" key="1">
    <source>
        <dbReference type="EMBL" id="CAB3979019.1"/>
    </source>
</evidence>
<dbReference type="OrthoDB" id="6417425at2759"/>
<protein>
    <submittedName>
        <fullName evidence="1">Uncharacterized protein</fullName>
    </submittedName>
</protein>
<dbReference type="EMBL" id="CACRXK020000160">
    <property type="protein sequence ID" value="CAB3979019.1"/>
    <property type="molecule type" value="Genomic_DNA"/>
</dbReference>